<evidence type="ECO:0000259" key="3">
    <source>
        <dbReference type="PROSITE" id="PS01180"/>
    </source>
</evidence>
<feature type="domain" description="C-type lectin" evidence="4">
    <location>
        <begin position="166"/>
        <end position="284"/>
    </location>
</feature>
<dbReference type="Gene3D" id="2.60.120.290">
    <property type="entry name" value="Spermadhesin, CUB domain"/>
    <property type="match status" value="1"/>
</dbReference>
<dbReference type="EMBL" id="BTSX01000005">
    <property type="protein sequence ID" value="GMS99460.1"/>
    <property type="molecule type" value="Genomic_DNA"/>
</dbReference>
<accession>A0AAV5TY41</accession>
<dbReference type="PROSITE" id="PS01180">
    <property type="entry name" value="CUB"/>
    <property type="match status" value="1"/>
</dbReference>
<dbReference type="CDD" id="cd00037">
    <property type="entry name" value="CLECT"/>
    <property type="match status" value="2"/>
</dbReference>
<dbReference type="SMART" id="SM00034">
    <property type="entry name" value="CLECT"/>
    <property type="match status" value="1"/>
</dbReference>
<dbReference type="Pfam" id="PF00431">
    <property type="entry name" value="CUB"/>
    <property type="match status" value="1"/>
</dbReference>
<dbReference type="PANTHER" id="PTHR22991:SF40">
    <property type="entry name" value="PROTEIN CBG13490"/>
    <property type="match status" value="1"/>
</dbReference>
<dbReference type="InterPro" id="IPR018378">
    <property type="entry name" value="C-type_lectin_CS"/>
</dbReference>
<evidence type="ECO:0000259" key="4">
    <source>
        <dbReference type="PROSITE" id="PS50041"/>
    </source>
</evidence>
<dbReference type="Pfam" id="PF00059">
    <property type="entry name" value="Lectin_C"/>
    <property type="match status" value="1"/>
</dbReference>
<comment type="caution">
    <text evidence="5">The sequence shown here is derived from an EMBL/GenBank/DDBJ whole genome shotgun (WGS) entry which is preliminary data.</text>
</comment>
<dbReference type="AlphaFoldDB" id="A0AAV5TY41"/>
<dbReference type="InterPro" id="IPR001304">
    <property type="entry name" value="C-type_lectin-like"/>
</dbReference>
<dbReference type="InterPro" id="IPR035914">
    <property type="entry name" value="Sperma_CUB_dom_sf"/>
</dbReference>
<dbReference type="SUPFAM" id="SSF56436">
    <property type="entry name" value="C-type lectin-like"/>
    <property type="match status" value="2"/>
</dbReference>
<dbReference type="PROSITE" id="PS50041">
    <property type="entry name" value="C_TYPE_LECTIN_2"/>
    <property type="match status" value="1"/>
</dbReference>
<evidence type="ECO:0008006" key="7">
    <source>
        <dbReference type="Google" id="ProtNLM"/>
    </source>
</evidence>
<keyword evidence="1" id="KW-1015">Disulfide bond</keyword>
<dbReference type="Gene3D" id="3.10.100.10">
    <property type="entry name" value="Mannose-Binding Protein A, subunit A"/>
    <property type="match status" value="2"/>
</dbReference>
<dbReference type="Proteomes" id="UP001432027">
    <property type="component" value="Unassembled WGS sequence"/>
</dbReference>
<dbReference type="SUPFAM" id="SSF49854">
    <property type="entry name" value="Spermadhesin, CUB domain"/>
    <property type="match status" value="1"/>
</dbReference>
<evidence type="ECO:0000256" key="1">
    <source>
        <dbReference type="ARBA" id="ARBA00023157"/>
    </source>
</evidence>
<evidence type="ECO:0000313" key="6">
    <source>
        <dbReference type="Proteomes" id="UP001432027"/>
    </source>
</evidence>
<protein>
    <recommendedName>
        <fullName evidence="7">CUB domain-containing protein</fullName>
    </recommendedName>
</protein>
<keyword evidence="6" id="KW-1185">Reference proteome</keyword>
<evidence type="ECO:0000313" key="5">
    <source>
        <dbReference type="EMBL" id="GMS99460.1"/>
    </source>
</evidence>
<dbReference type="InterPro" id="IPR016187">
    <property type="entry name" value="CTDL_fold"/>
</dbReference>
<gene>
    <name evidence="5" type="ORF">PENTCL1PPCAC_21635</name>
</gene>
<dbReference type="PROSITE" id="PS00615">
    <property type="entry name" value="C_TYPE_LECTIN_1"/>
    <property type="match status" value="1"/>
</dbReference>
<dbReference type="PANTHER" id="PTHR22991">
    <property type="entry name" value="PROTEIN CBG13490"/>
    <property type="match status" value="1"/>
</dbReference>
<dbReference type="CDD" id="cd00041">
    <property type="entry name" value="CUB"/>
    <property type="match status" value="1"/>
</dbReference>
<dbReference type="InterPro" id="IPR050976">
    <property type="entry name" value="Snaclec"/>
</dbReference>
<comment type="caution">
    <text evidence="2">Lacks conserved residue(s) required for the propagation of feature annotation.</text>
</comment>
<sequence length="406" mass="44738">FALCSCPQGFELVRNGECRGKYESIISYDNVSATVAEEKCKEIDGYPVIIHDAEDYKYWMHLNKGGSNYATVLGLVCDTNSKKWIWADGSAVDFKPIDDSDKYTGYNINLDGECTPGCSWVMYGAGLGFWLKYCTTPLSYGYDVYCQTQLQQPVAGGCAEFENDKEDGVCYEVYDAAAANWQDAQSTCQKYGAELASIHSLQENNFVRRLALSKGAMNGVFLGATVNGKGNNYEWTDGSKWDYNNFYPGFPNTKFGECIAMDTSSPTGQWMNINCTAKLSVACTRKQGFVAQPTCTDKTWKEGETITSPGFPFTSSTPCDYVLTVPQGKRVSVEIDIEANSCCDSLILYEGSTVTGWGVDSNWISKLTGDLRNATYTTASANSMRVSWQPNGGVNVRGFQMTFRAV</sequence>
<feature type="non-terminal residue" evidence="5">
    <location>
        <position position="1"/>
    </location>
</feature>
<dbReference type="InterPro" id="IPR016186">
    <property type="entry name" value="C-type_lectin-like/link_sf"/>
</dbReference>
<dbReference type="InterPro" id="IPR000859">
    <property type="entry name" value="CUB_dom"/>
</dbReference>
<name>A0AAV5TY41_9BILA</name>
<organism evidence="5 6">
    <name type="scientific">Pristionchus entomophagus</name>
    <dbReference type="NCBI Taxonomy" id="358040"/>
    <lineage>
        <taxon>Eukaryota</taxon>
        <taxon>Metazoa</taxon>
        <taxon>Ecdysozoa</taxon>
        <taxon>Nematoda</taxon>
        <taxon>Chromadorea</taxon>
        <taxon>Rhabditida</taxon>
        <taxon>Rhabditina</taxon>
        <taxon>Diplogasteromorpha</taxon>
        <taxon>Diplogasteroidea</taxon>
        <taxon>Neodiplogasteridae</taxon>
        <taxon>Pristionchus</taxon>
    </lineage>
</organism>
<reference evidence="5" key="1">
    <citation type="submission" date="2023-10" db="EMBL/GenBank/DDBJ databases">
        <title>Genome assembly of Pristionchus species.</title>
        <authorList>
            <person name="Yoshida K."/>
            <person name="Sommer R.J."/>
        </authorList>
    </citation>
    <scope>NUCLEOTIDE SEQUENCE</scope>
    <source>
        <strain evidence="5">RS0144</strain>
    </source>
</reference>
<feature type="domain" description="CUB" evidence="3">
    <location>
        <begin position="295"/>
        <end position="406"/>
    </location>
</feature>
<proteinExistence type="predicted"/>
<dbReference type="SMART" id="SM00042">
    <property type="entry name" value="CUB"/>
    <property type="match status" value="1"/>
</dbReference>
<evidence type="ECO:0000256" key="2">
    <source>
        <dbReference type="PROSITE-ProRule" id="PRU00059"/>
    </source>
</evidence>